<feature type="modified residue" description="4-aspartylphosphate" evidence="7">
    <location>
        <position position="54"/>
    </location>
</feature>
<reference evidence="11" key="1">
    <citation type="submission" date="2024-07" db="EMBL/GenBank/DDBJ databases">
        <title>Identification and characteristics of an arsenic-resistant bacterial isolate, which belongs to a novel species.</title>
        <authorList>
            <person name="Juszczyk A."/>
            <person name="Kowalczyk A."/>
            <person name="Was K."/>
            <person name="Kosowicz W."/>
            <person name="Budzyn A."/>
            <person name="Latowski D."/>
        </authorList>
    </citation>
    <scope>NUCLEOTIDE SEQUENCE</scope>
    <source>
        <strain evidence="11">As8PL</strain>
    </source>
</reference>
<evidence type="ECO:0000256" key="3">
    <source>
        <dbReference type="ARBA" id="ARBA00023012"/>
    </source>
</evidence>
<keyword evidence="2 7" id="KW-0597">Phosphoprotein</keyword>
<evidence type="ECO:0000259" key="10">
    <source>
        <dbReference type="PROSITE" id="PS51755"/>
    </source>
</evidence>
<dbReference type="PROSITE" id="PS50110">
    <property type="entry name" value="RESPONSE_REGULATORY"/>
    <property type="match status" value="1"/>
</dbReference>
<dbReference type="AlphaFoldDB" id="A0AB39BWT0"/>
<evidence type="ECO:0000256" key="8">
    <source>
        <dbReference type="PROSITE-ProRule" id="PRU01091"/>
    </source>
</evidence>
<dbReference type="InterPro" id="IPR016032">
    <property type="entry name" value="Sig_transdc_resp-reg_C-effctor"/>
</dbReference>
<keyword evidence="5 8" id="KW-0238">DNA-binding</keyword>
<dbReference type="Gene3D" id="1.10.10.10">
    <property type="entry name" value="Winged helix-like DNA-binding domain superfamily/Winged helix DNA-binding domain"/>
    <property type="match status" value="1"/>
</dbReference>
<name>A0AB39BWT0_9BACI</name>
<dbReference type="SMART" id="SM00862">
    <property type="entry name" value="Trans_reg_C"/>
    <property type="match status" value="1"/>
</dbReference>
<evidence type="ECO:0000256" key="7">
    <source>
        <dbReference type="PROSITE-ProRule" id="PRU00169"/>
    </source>
</evidence>
<evidence type="ECO:0000256" key="2">
    <source>
        <dbReference type="ARBA" id="ARBA00022553"/>
    </source>
</evidence>
<evidence type="ECO:0000256" key="6">
    <source>
        <dbReference type="ARBA" id="ARBA00023163"/>
    </source>
</evidence>
<organism evidence="11">
    <name type="scientific">Alkalihalophilus sp. As8PL</name>
    <dbReference type="NCBI Taxonomy" id="3237103"/>
    <lineage>
        <taxon>Bacteria</taxon>
        <taxon>Bacillati</taxon>
        <taxon>Bacillota</taxon>
        <taxon>Bacilli</taxon>
        <taxon>Bacillales</taxon>
        <taxon>Bacillaceae</taxon>
        <taxon>Alkalihalophilus</taxon>
    </lineage>
</organism>
<dbReference type="InterPro" id="IPR011006">
    <property type="entry name" value="CheY-like_superfamily"/>
</dbReference>
<dbReference type="InterPro" id="IPR036388">
    <property type="entry name" value="WH-like_DNA-bd_sf"/>
</dbReference>
<dbReference type="GO" id="GO:0032993">
    <property type="term" value="C:protein-DNA complex"/>
    <property type="evidence" value="ECO:0007669"/>
    <property type="project" value="TreeGrafter"/>
</dbReference>
<accession>A0AB39BWT0</accession>
<dbReference type="InterPro" id="IPR001867">
    <property type="entry name" value="OmpR/PhoB-type_DNA-bd"/>
</dbReference>
<dbReference type="GO" id="GO:0000156">
    <property type="term" value="F:phosphorelay response regulator activity"/>
    <property type="evidence" value="ECO:0007669"/>
    <property type="project" value="TreeGrafter"/>
</dbReference>
<feature type="DNA-binding region" description="OmpR/PhoB-type" evidence="8">
    <location>
        <begin position="132"/>
        <end position="231"/>
    </location>
</feature>
<dbReference type="PANTHER" id="PTHR48111">
    <property type="entry name" value="REGULATOR OF RPOS"/>
    <property type="match status" value="1"/>
</dbReference>
<dbReference type="GO" id="GO:0000976">
    <property type="term" value="F:transcription cis-regulatory region binding"/>
    <property type="evidence" value="ECO:0007669"/>
    <property type="project" value="TreeGrafter"/>
</dbReference>
<dbReference type="PANTHER" id="PTHR48111:SF40">
    <property type="entry name" value="PHOSPHATE REGULON TRANSCRIPTIONAL REGULATORY PROTEIN PHOB"/>
    <property type="match status" value="1"/>
</dbReference>
<evidence type="ECO:0000259" key="9">
    <source>
        <dbReference type="PROSITE" id="PS50110"/>
    </source>
</evidence>
<dbReference type="CDD" id="cd17574">
    <property type="entry name" value="REC_OmpR"/>
    <property type="match status" value="1"/>
</dbReference>
<evidence type="ECO:0000256" key="1">
    <source>
        <dbReference type="ARBA" id="ARBA00004496"/>
    </source>
</evidence>
<dbReference type="GO" id="GO:0005829">
    <property type="term" value="C:cytosol"/>
    <property type="evidence" value="ECO:0007669"/>
    <property type="project" value="TreeGrafter"/>
</dbReference>
<dbReference type="FunFam" id="3.40.50.2300:FF:000001">
    <property type="entry name" value="DNA-binding response regulator PhoB"/>
    <property type="match status" value="1"/>
</dbReference>
<dbReference type="PROSITE" id="PS51755">
    <property type="entry name" value="OMPR_PHOB"/>
    <property type="match status" value="1"/>
</dbReference>
<sequence length="235" mass="26899">MSKDLILIVEDEREIGELVRDYLLLEGFQVCLAEDGESGFDLFKKKKPLLVVLDIMLPKMDGIEVCRRIRQESTIPIVMMSAKQSETDKIIGLGIGADDYLTKPFSPSELVARIKAQVRRYKHFSSGKEEDSLVIEIGDLVINEREYKVTVRGLNREVSATEFKLLQFLAAHRGQVFTKEHLVEQIWGYDHVGDFNSLMVYIRKLREKIEVDPSKPAYIKTVWGIGYKFDGISVK</sequence>
<dbReference type="InterPro" id="IPR001789">
    <property type="entry name" value="Sig_transdc_resp-reg_receiver"/>
</dbReference>
<dbReference type="InterPro" id="IPR039420">
    <property type="entry name" value="WalR-like"/>
</dbReference>
<dbReference type="Pfam" id="PF00486">
    <property type="entry name" value="Trans_reg_C"/>
    <property type="match status" value="1"/>
</dbReference>
<dbReference type="SUPFAM" id="SSF46894">
    <property type="entry name" value="C-terminal effector domain of the bipartite response regulators"/>
    <property type="match status" value="1"/>
</dbReference>
<dbReference type="FunFam" id="1.10.10.10:FF:000018">
    <property type="entry name" value="DNA-binding response regulator ResD"/>
    <property type="match status" value="1"/>
</dbReference>
<evidence type="ECO:0000256" key="4">
    <source>
        <dbReference type="ARBA" id="ARBA00023015"/>
    </source>
</evidence>
<dbReference type="SMART" id="SM00448">
    <property type="entry name" value="REC"/>
    <property type="match status" value="1"/>
</dbReference>
<dbReference type="EMBL" id="CP162551">
    <property type="protein sequence ID" value="XDI38269.1"/>
    <property type="molecule type" value="Genomic_DNA"/>
</dbReference>
<dbReference type="Gene3D" id="3.40.50.2300">
    <property type="match status" value="1"/>
</dbReference>
<protein>
    <submittedName>
        <fullName evidence="11">Response regulator transcription factor</fullName>
    </submittedName>
</protein>
<gene>
    <name evidence="11" type="ORF">AB3N04_08090</name>
</gene>
<comment type="subcellular location">
    <subcellularLocation>
        <location evidence="1">Cytoplasm</location>
    </subcellularLocation>
</comment>
<proteinExistence type="predicted"/>
<dbReference type="Pfam" id="PF00072">
    <property type="entry name" value="Response_reg"/>
    <property type="match status" value="1"/>
</dbReference>
<dbReference type="SUPFAM" id="SSF52172">
    <property type="entry name" value="CheY-like"/>
    <property type="match status" value="1"/>
</dbReference>
<keyword evidence="3" id="KW-0902">Two-component regulatory system</keyword>
<evidence type="ECO:0000256" key="5">
    <source>
        <dbReference type="ARBA" id="ARBA00023125"/>
    </source>
</evidence>
<dbReference type="GO" id="GO:0006355">
    <property type="term" value="P:regulation of DNA-templated transcription"/>
    <property type="evidence" value="ECO:0007669"/>
    <property type="project" value="InterPro"/>
</dbReference>
<evidence type="ECO:0000313" key="11">
    <source>
        <dbReference type="EMBL" id="XDI38269.1"/>
    </source>
</evidence>
<feature type="domain" description="OmpR/PhoB-type" evidence="10">
    <location>
        <begin position="132"/>
        <end position="231"/>
    </location>
</feature>
<keyword evidence="6" id="KW-0804">Transcription</keyword>
<feature type="domain" description="Response regulatory" evidence="9">
    <location>
        <begin position="5"/>
        <end position="118"/>
    </location>
</feature>
<keyword evidence="4" id="KW-0805">Transcription regulation</keyword>
<dbReference type="Gene3D" id="6.10.250.690">
    <property type="match status" value="1"/>
</dbReference>
<dbReference type="CDD" id="cd00383">
    <property type="entry name" value="trans_reg_C"/>
    <property type="match status" value="1"/>
</dbReference>
<dbReference type="RefSeq" id="WP_368505581.1">
    <property type="nucleotide sequence ID" value="NZ_CP162551.1"/>
</dbReference>